<dbReference type="OrthoDB" id="7066673at2"/>
<sequence length="558" mass="61905">MAVLIPSDVFEGTADHYAAELATLKTLQTVLPDSLTVYHGVHWSSVSRFATRYGEIDFLVVDESGRIVVIEQKNGLLEEDGNGLYKRYDGTRRKSVGDQIQRSLDAIRTKFASQNPGEGGLFVNCLLYCPDHRVLRVNGSALDETRVVDASARDGLGPAIESLFTDERELDLPDPERVHAFFHQSLDVVPDVAGRIGLNETRYTRLAGGLSEIVEGLSFEPYRLRIQGIAGCGKTLAAHQIMQRWLDRGRTPIYVCFNRVLRDALLSQFPTRADAIHTFHGLCHAAREAAGAPVVFTDADDHTFWDELVDSVLGLDIPDALKFDALVIDEGQDFRAHWFEVLRLFLTDDYEMLWLEDPNQNVFAIEPIETPALVTYRADTSYRTPRSIATFIETTLGIPIECGTGLPGLGVGVTTHSGDRQLIKRLEACINMLRRDGFDNDHILILTCSSFRHSAIYKCDTLAGVGLRRFLHYDTNTSEPIFSDGHLRFDSVLRFKGGHAPAVILIDVAATAHSAGDTRRLLFCGMTRATVRLELLVDAESPLAEPLAGGQRIPETIK</sequence>
<evidence type="ECO:0000313" key="3">
    <source>
        <dbReference type="EMBL" id="ROO23732.1"/>
    </source>
</evidence>
<dbReference type="Pfam" id="PF08378">
    <property type="entry name" value="NERD"/>
    <property type="match status" value="1"/>
</dbReference>
<organism evidence="3 4">
    <name type="scientific">Salinisphaera orenii YIM 95161</name>
    <dbReference type="NCBI Taxonomy" id="1051139"/>
    <lineage>
        <taxon>Bacteria</taxon>
        <taxon>Pseudomonadati</taxon>
        <taxon>Pseudomonadota</taxon>
        <taxon>Gammaproteobacteria</taxon>
        <taxon>Salinisphaerales</taxon>
        <taxon>Salinisphaeraceae</taxon>
        <taxon>Salinisphaera</taxon>
    </lineage>
</organism>
<feature type="domain" description="NERD" evidence="1">
    <location>
        <begin position="17"/>
        <end position="115"/>
    </location>
</feature>
<dbReference type="SUPFAM" id="SSF52540">
    <property type="entry name" value="P-loop containing nucleoside triphosphate hydrolases"/>
    <property type="match status" value="1"/>
</dbReference>
<dbReference type="Gene3D" id="3.40.50.300">
    <property type="entry name" value="P-loop containing nucleotide triphosphate hydrolases"/>
    <property type="match status" value="1"/>
</dbReference>
<evidence type="ECO:0000313" key="4">
    <source>
        <dbReference type="Proteomes" id="UP000285123"/>
    </source>
</evidence>
<reference evidence="3 4" key="1">
    <citation type="submission" date="2013-10" db="EMBL/GenBank/DDBJ databases">
        <title>Salinisphaera halophila YIM 95161 Genome Sequencing.</title>
        <authorList>
            <person name="Lai Q."/>
            <person name="Li C."/>
            <person name="Shao Z."/>
        </authorList>
    </citation>
    <scope>NUCLEOTIDE SEQUENCE [LARGE SCALE GENOMIC DNA]</scope>
    <source>
        <strain evidence="3 4">YIM 95161</strain>
    </source>
</reference>
<accession>A0A423PDS0</accession>
<dbReference type="RefSeq" id="WP_123592542.1">
    <property type="nucleotide sequence ID" value="NZ_AYKF01000142.1"/>
</dbReference>
<protein>
    <submittedName>
        <fullName evidence="3">Uncharacterized protein</fullName>
    </submittedName>
</protein>
<proteinExistence type="predicted"/>
<dbReference type="EMBL" id="AYKF01000142">
    <property type="protein sequence ID" value="ROO23732.1"/>
    <property type="molecule type" value="Genomic_DNA"/>
</dbReference>
<dbReference type="Proteomes" id="UP000285123">
    <property type="component" value="Unassembled WGS sequence"/>
</dbReference>
<gene>
    <name evidence="3" type="ORF">SAHL_16760</name>
</gene>
<dbReference type="InterPro" id="IPR011528">
    <property type="entry name" value="NERD"/>
</dbReference>
<comment type="caution">
    <text evidence="3">The sequence shown here is derived from an EMBL/GenBank/DDBJ whole genome shotgun (WGS) entry which is preliminary data.</text>
</comment>
<dbReference type="InterPro" id="IPR027417">
    <property type="entry name" value="P-loop_NTPase"/>
</dbReference>
<name>A0A423PDS0_9GAMM</name>
<dbReference type="AlphaFoldDB" id="A0A423PDS0"/>
<feature type="domain" description="UvrD-like helicase C-terminal" evidence="2">
    <location>
        <begin position="486"/>
        <end position="533"/>
    </location>
</feature>
<dbReference type="Pfam" id="PF13538">
    <property type="entry name" value="UvrD_C_2"/>
    <property type="match status" value="1"/>
</dbReference>
<evidence type="ECO:0000259" key="2">
    <source>
        <dbReference type="Pfam" id="PF13538"/>
    </source>
</evidence>
<evidence type="ECO:0000259" key="1">
    <source>
        <dbReference type="Pfam" id="PF08378"/>
    </source>
</evidence>
<dbReference type="InterPro" id="IPR027785">
    <property type="entry name" value="UvrD-like_helicase_C"/>
</dbReference>